<evidence type="ECO:0000256" key="1">
    <source>
        <dbReference type="ARBA" id="ARBA00004167"/>
    </source>
</evidence>
<dbReference type="NCBIfam" id="TIGR01352">
    <property type="entry name" value="tonB_Cterm"/>
    <property type="match status" value="1"/>
</dbReference>
<protein>
    <submittedName>
        <fullName evidence="7">Energy transducer TonB</fullName>
    </submittedName>
</protein>
<dbReference type="Pfam" id="PF03544">
    <property type="entry name" value="TonB_C"/>
    <property type="match status" value="1"/>
</dbReference>
<evidence type="ECO:0000256" key="3">
    <source>
        <dbReference type="ARBA" id="ARBA00022989"/>
    </source>
</evidence>
<evidence type="ECO:0000256" key="2">
    <source>
        <dbReference type="ARBA" id="ARBA00022692"/>
    </source>
</evidence>
<keyword evidence="8" id="KW-1185">Reference proteome</keyword>
<dbReference type="SUPFAM" id="SSF74653">
    <property type="entry name" value="TolA/TonB C-terminal domain"/>
    <property type="match status" value="1"/>
</dbReference>
<evidence type="ECO:0000256" key="5">
    <source>
        <dbReference type="SAM" id="Phobius"/>
    </source>
</evidence>
<proteinExistence type="predicted"/>
<gene>
    <name evidence="7" type="ORF">ACFPT7_16970</name>
</gene>
<evidence type="ECO:0000313" key="8">
    <source>
        <dbReference type="Proteomes" id="UP001596091"/>
    </source>
</evidence>
<feature type="transmembrane region" description="Helical" evidence="5">
    <location>
        <begin position="56"/>
        <end position="75"/>
    </location>
</feature>
<comment type="subcellular location">
    <subcellularLocation>
        <location evidence="1">Membrane</location>
        <topology evidence="1">Single-pass membrane protein</topology>
    </subcellularLocation>
</comment>
<evidence type="ECO:0000313" key="7">
    <source>
        <dbReference type="EMBL" id="MFC5864000.1"/>
    </source>
</evidence>
<name>A0ABW1EJ41_9BACT</name>
<accession>A0ABW1EJ41</accession>
<dbReference type="Proteomes" id="UP001596091">
    <property type="component" value="Unassembled WGS sequence"/>
</dbReference>
<feature type="domain" description="TonB C-terminal" evidence="6">
    <location>
        <begin position="73"/>
        <end position="157"/>
    </location>
</feature>
<keyword evidence="4 5" id="KW-0472">Membrane</keyword>
<sequence>MHTKRTAASLKILHGIKLMLAACSPIGLTGDASPQVIPMIQDKRQSLSGVSRAAMRLLQVAVVAGIVSCAALLHAEDRAVKQRVSPVYPELARRMHIGGVVRIEATVAPDGSVSATKTLSGNHMLSGAAEDAVHKWKFVPGSEESTVEVAIDFKTTD</sequence>
<dbReference type="PROSITE" id="PS52015">
    <property type="entry name" value="TONB_CTD"/>
    <property type="match status" value="1"/>
</dbReference>
<keyword evidence="3 5" id="KW-1133">Transmembrane helix</keyword>
<evidence type="ECO:0000259" key="6">
    <source>
        <dbReference type="PROSITE" id="PS52015"/>
    </source>
</evidence>
<evidence type="ECO:0000256" key="4">
    <source>
        <dbReference type="ARBA" id="ARBA00023136"/>
    </source>
</evidence>
<dbReference type="InterPro" id="IPR037682">
    <property type="entry name" value="TonB_C"/>
</dbReference>
<reference evidence="8" key="1">
    <citation type="journal article" date="2019" name="Int. J. Syst. Evol. Microbiol.">
        <title>The Global Catalogue of Microorganisms (GCM) 10K type strain sequencing project: providing services to taxonomists for standard genome sequencing and annotation.</title>
        <authorList>
            <consortium name="The Broad Institute Genomics Platform"/>
            <consortium name="The Broad Institute Genome Sequencing Center for Infectious Disease"/>
            <person name="Wu L."/>
            <person name="Ma J."/>
        </authorList>
    </citation>
    <scope>NUCLEOTIDE SEQUENCE [LARGE SCALE GENOMIC DNA]</scope>
    <source>
        <strain evidence="8">JCM 4087</strain>
    </source>
</reference>
<dbReference type="EMBL" id="JBHSPH010000008">
    <property type="protein sequence ID" value="MFC5864000.1"/>
    <property type="molecule type" value="Genomic_DNA"/>
</dbReference>
<dbReference type="InterPro" id="IPR006260">
    <property type="entry name" value="TonB/TolA_C"/>
</dbReference>
<organism evidence="7 8">
    <name type="scientific">Acidicapsa dinghuensis</name>
    <dbReference type="NCBI Taxonomy" id="2218256"/>
    <lineage>
        <taxon>Bacteria</taxon>
        <taxon>Pseudomonadati</taxon>
        <taxon>Acidobacteriota</taxon>
        <taxon>Terriglobia</taxon>
        <taxon>Terriglobales</taxon>
        <taxon>Acidobacteriaceae</taxon>
        <taxon>Acidicapsa</taxon>
    </lineage>
</organism>
<dbReference type="RefSeq" id="WP_263341108.1">
    <property type="nucleotide sequence ID" value="NZ_JAGSYH010000006.1"/>
</dbReference>
<dbReference type="Gene3D" id="3.30.2420.10">
    <property type="entry name" value="TonB"/>
    <property type="match status" value="1"/>
</dbReference>
<comment type="caution">
    <text evidence="7">The sequence shown here is derived from an EMBL/GenBank/DDBJ whole genome shotgun (WGS) entry which is preliminary data.</text>
</comment>
<keyword evidence="2 5" id="KW-0812">Transmembrane</keyword>